<dbReference type="Proteomes" id="UP000199448">
    <property type="component" value="Unassembled WGS sequence"/>
</dbReference>
<accession>A0A1H5JN59</accession>
<dbReference type="Pfam" id="PF16263">
    <property type="entry name" value="DUF4917"/>
    <property type="match status" value="1"/>
</dbReference>
<evidence type="ECO:0000313" key="1">
    <source>
        <dbReference type="EMBL" id="SEE54015.1"/>
    </source>
</evidence>
<protein>
    <recommendedName>
        <fullName evidence="3">DUF4917 family protein</fullName>
    </recommendedName>
</protein>
<dbReference type="AlphaFoldDB" id="A0A1H5JN59"/>
<evidence type="ECO:0008006" key="3">
    <source>
        <dbReference type="Google" id="ProtNLM"/>
    </source>
</evidence>
<dbReference type="InterPro" id="IPR032581">
    <property type="entry name" value="DUF4917"/>
</dbReference>
<organism evidence="1 2">
    <name type="scientific">Salinimicrobium catena</name>
    <dbReference type="NCBI Taxonomy" id="390640"/>
    <lineage>
        <taxon>Bacteria</taxon>
        <taxon>Pseudomonadati</taxon>
        <taxon>Bacteroidota</taxon>
        <taxon>Flavobacteriia</taxon>
        <taxon>Flavobacteriales</taxon>
        <taxon>Flavobacteriaceae</taxon>
        <taxon>Salinimicrobium</taxon>
    </lineage>
</organism>
<evidence type="ECO:0000313" key="2">
    <source>
        <dbReference type="Proteomes" id="UP000199448"/>
    </source>
</evidence>
<dbReference type="EMBL" id="FNUG01000001">
    <property type="protein sequence ID" value="SEE54015.1"/>
    <property type="molecule type" value="Genomic_DNA"/>
</dbReference>
<reference evidence="1 2" key="1">
    <citation type="submission" date="2016-10" db="EMBL/GenBank/DDBJ databases">
        <authorList>
            <person name="de Groot N.N."/>
        </authorList>
    </citation>
    <scope>NUCLEOTIDE SEQUENCE [LARGE SCALE GENOMIC DNA]</scope>
    <source>
        <strain evidence="1 2">DSM 23553</strain>
    </source>
</reference>
<dbReference type="RefSeq" id="WP_093111915.1">
    <property type="nucleotide sequence ID" value="NZ_FNGG01000016.1"/>
</dbReference>
<sequence length="339" mass="39847">MPTEQELLLEGVFNWENIKEEFDPPDLLLGNGFSMQFSGNFAYPSLFALFLENCNEQYRSLFREFNTTNFELILKYLTYTIKVNTVLNLPTQPVVNALEELKNGLIRTIEQVHPRAEDIEFPQLEVVAEKLRGFNNIYTTNYDLYLYHIIMLSHDRSKTDKTYVPYQDWFWGRHNAPNGFREFMDYQNRTFKHIYYLHGSLFIFKHGLYTIKLIKDEHGQELIESIGDEIRANNFPLFVSEGAGSQKKERIQDNSYLRFCLDQLEDSEEPVLVFGNAMAEFDTHILRALKAKDRTIIYSIYTHDRTMDEINLEKFNFLAKFNNYGGEVKFVNSSTVFGI</sequence>
<gene>
    <name evidence="1" type="ORF">SAMN04488034_101797</name>
</gene>
<keyword evidence="2" id="KW-1185">Reference proteome</keyword>
<proteinExistence type="predicted"/>
<name>A0A1H5JN59_9FLAO</name>
<dbReference type="OrthoDB" id="828244at2"/>